<keyword evidence="6 8" id="KW-1133">Transmembrane helix</keyword>
<dbReference type="PANTHER" id="PTHR30012:SF0">
    <property type="entry name" value="TYPE II SECRETION SYSTEM PROTEIN F-RELATED"/>
    <property type="match status" value="1"/>
</dbReference>
<dbReference type="InterPro" id="IPR018076">
    <property type="entry name" value="T2SS_GspF_dom"/>
</dbReference>
<evidence type="ECO:0000313" key="11">
    <source>
        <dbReference type="Proteomes" id="UP000094056"/>
    </source>
</evidence>
<evidence type="ECO:0000256" key="8">
    <source>
        <dbReference type="SAM" id="Phobius"/>
    </source>
</evidence>
<keyword evidence="5 8" id="KW-0812">Transmembrane</keyword>
<comment type="caution">
    <text evidence="10">The sequence shown here is derived from an EMBL/GenBank/DDBJ whole genome shotgun (WGS) entry which is preliminary data.</text>
</comment>
<evidence type="ECO:0000256" key="5">
    <source>
        <dbReference type="ARBA" id="ARBA00022692"/>
    </source>
</evidence>
<organism evidence="10 11">
    <name type="scientific">Candidatus Scalindua rubra</name>
    <dbReference type="NCBI Taxonomy" id="1872076"/>
    <lineage>
        <taxon>Bacteria</taxon>
        <taxon>Pseudomonadati</taxon>
        <taxon>Planctomycetota</taxon>
        <taxon>Candidatus Brocadiia</taxon>
        <taxon>Candidatus Brocadiales</taxon>
        <taxon>Candidatus Scalinduaceae</taxon>
        <taxon>Candidatus Scalindua</taxon>
    </lineage>
</organism>
<evidence type="ECO:0000256" key="7">
    <source>
        <dbReference type="ARBA" id="ARBA00023136"/>
    </source>
</evidence>
<dbReference type="FunFam" id="1.20.81.30:FF:000001">
    <property type="entry name" value="Type II secretion system protein F"/>
    <property type="match status" value="2"/>
</dbReference>
<evidence type="ECO:0000256" key="6">
    <source>
        <dbReference type="ARBA" id="ARBA00022989"/>
    </source>
</evidence>
<comment type="similarity">
    <text evidence="2">Belongs to the GSP F family.</text>
</comment>
<comment type="subcellular location">
    <subcellularLocation>
        <location evidence="1">Cell inner membrane</location>
        <topology evidence="1">Multi-pass membrane protein</topology>
    </subcellularLocation>
</comment>
<dbReference type="PANTHER" id="PTHR30012">
    <property type="entry name" value="GENERAL SECRETION PATHWAY PROTEIN"/>
    <property type="match status" value="1"/>
</dbReference>
<evidence type="ECO:0000256" key="4">
    <source>
        <dbReference type="ARBA" id="ARBA00022519"/>
    </source>
</evidence>
<accession>A0A1E3X609</accession>
<proteinExistence type="inferred from homology"/>
<protein>
    <submittedName>
        <fullName evidence="10">Type IV fimbrial assembly protein</fullName>
    </submittedName>
</protein>
<dbReference type="PATRIC" id="fig|1872076.5.peg.5384"/>
<dbReference type="PRINTS" id="PR00812">
    <property type="entry name" value="BCTERIALGSPF"/>
</dbReference>
<gene>
    <name evidence="10" type="ORF">SCARUB_04492</name>
</gene>
<dbReference type="InterPro" id="IPR003004">
    <property type="entry name" value="GspF/PilC"/>
</dbReference>
<keyword evidence="7 8" id="KW-0472">Membrane</keyword>
<reference evidence="10 11" key="1">
    <citation type="submission" date="2016-07" db="EMBL/GenBank/DDBJ databases">
        <title>Draft genome of Scalindua rubra, obtained from a brine-seawater interface in the Red Sea, sheds light on salt adaptation in anammox bacteria.</title>
        <authorList>
            <person name="Speth D.R."/>
            <person name="Lagkouvardos I."/>
            <person name="Wang Y."/>
            <person name="Qian P.-Y."/>
            <person name="Dutilh B.E."/>
            <person name="Jetten M.S."/>
        </authorList>
    </citation>
    <scope>NUCLEOTIDE SEQUENCE [LARGE SCALE GENOMIC DNA]</scope>
    <source>
        <strain evidence="10">BSI-1</strain>
    </source>
</reference>
<dbReference type="GO" id="GO:0005886">
    <property type="term" value="C:plasma membrane"/>
    <property type="evidence" value="ECO:0007669"/>
    <property type="project" value="UniProtKB-SubCell"/>
</dbReference>
<sequence>MPTFKYKARDRVGKAVAGILDAPGADVARVRLGEMGYIPIALEEGKAKTKEKGPSISFLKPKVRPKDIIVFTRQLSTVFAAGIPLLRAIQALYEQMENKTFKEVLQKVTKEIQEGASFSDALEKHPKVFSKIYVSMIRAGEASGTLEDILKRLALLAEHEAETKAKIKAATRYPKIVIGAMLVAIVILMKFVVPNFMSIFETVELELPMATRMLIAANSIFSNYWYILFGGAGILFFAFSKYTKTRQGRRQMDALKLKIPIFGPIFLKIAMSVFTRTMSTLNRSGISIIKNLEICAEVVDNVIIAEVVDNLKENVKQGKGIASTMKESKIFTPMVIQMMSAGEESGELDNMLVKVSEYYDMEVDYAIGNISSLIEPVLLAFLGAVVLFLMLAIFMPMWDLVKLAQEA</sequence>
<dbReference type="AlphaFoldDB" id="A0A1E3X609"/>
<keyword evidence="3" id="KW-1003">Cell membrane</keyword>
<dbReference type="Gene3D" id="1.20.81.30">
    <property type="entry name" value="Type II secretion system (T2SS), domain F"/>
    <property type="match status" value="2"/>
</dbReference>
<dbReference type="Pfam" id="PF00482">
    <property type="entry name" value="T2SSF"/>
    <property type="match status" value="2"/>
</dbReference>
<dbReference type="Proteomes" id="UP000094056">
    <property type="component" value="Unassembled WGS sequence"/>
</dbReference>
<evidence type="ECO:0000256" key="3">
    <source>
        <dbReference type="ARBA" id="ARBA00022475"/>
    </source>
</evidence>
<name>A0A1E3X609_9BACT</name>
<dbReference type="EMBL" id="MAYW01000232">
    <property type="protein sequence ID" value="ODS30394.1"/>
    <property type="molecule type" value="Genomic_DNA"/>
</dbReference>
<feature type="transmembrane region" description="Helical" evidence="8">
    <location>
        <begin position="176"/>
        <end position="200"/>
    </location>
</feature>
<evidence type="ECO:0000256" key="1">
    <source>
        <dbReference type="ARBA" id="ARBA00004429"/>
    </source>
</evidence>
<feature type="transmembrane region" description="Helical" evidence="8">
    <location>
        <begin position="220"/>
        <end position="240"/>
    </location>
</feature>
<keyword evidence="4" id="KW-0997">Cell inner membrane</keyword>
<feature type="transmembrane region" description="Helical" evidence="8">
    <location>
        <begin position="377"/>
        <end position="398"/>
    </location>
</feature>
<feature type="domain" description="Type II secretion system protein GspF" evidence="9">
    <location>
        <begin position="274"/>
        <end position="396"/>
    </location>
</feature>
<evidence type="ECO:0000256" key="2">
    <source>
        <dbReference type="ARBA" id="ARBA00005745"/>
    </source>
</evidence>
<evidence type="ECO:0000313" key="10">
    <source>
        <dbReference type="EMBL" id="ODS30394.1"/>
    </source>
</evidence>
<feature type="domain" description="Type II secretion system protein GspF" evidence="9">
    <location>
        <begin position="71"/>
        <end position="194"/>
    </location>
</feature>
<evidence type="ECO:0000259" key="9">
    <source>
        <dbReference type="Pfam" id="PF00482"/>
    </source>
</evidence>
<dbReference type="InterPro" id="IPR042094">
    <property type="entry name" value="T2SS_GspF_sf"/>
</dbReference>